<dbReference type="InterPro" id="IPR003439">
    <property type="entry name" value="ABC_transporter-like_ATP-bd"/>
</dbReference>
<evidence type="ECO:0000313" key="4">
    <source>
        <dbReference type="EMBL" id="KRK89202.1"/>
    </source>
</evidence>
<dbReference type="Pfam" id="PF00005">
    <property type="entry name" value="ABC_tran"/>
    <property type="match status" value="1"/>
</dbReference>
<reference evidence="4 5" key="1">
    <citation type="journal article" date="2015" name="Genome Announc.">
        <title>Expanding the biotechnology potential of lactobacilli through comparative genomics of 213 strains and associated genera.</title>
        <authorList>
            <person name="Sun Z."/>
            <person name="Harris H.M."/>
            <person name="McCann A."/>
            <person name="Guo C."/>
            <person name="Argimon S."/>
            <person name="Zhang W."/>
            <person name="Yang X."/>
            <person name="Jeffery I.B."/>
            <person name="Cooney J.C."/>
            <person name="Kagawa T.F."/>
            <person name="Liu W."/>
            <person name="Song Y."/>
            <person name="Salvetti E."/>
            <person name="Wrobel A."/>
            <person name="Rasinkangas P."/>
            <person name="Parkhill J."/>
            <person name="Rea M.C."/>
            <person name="O'Sullivan O."/>
            <person name="Ritari J."/>
            <person name="Douillard F.P."/>
            <person name="Paul Ross R."/>
            <person name="Yang R."/>
            <person name="Briner A.E."/>
            <person name="Felis G.E."/>
            <person name="de Vos W.M."/>
            <person name="Barrangou R."/>
            <person name="Klaenhammer T.R."/>
            <person name="Caufield P.W."/>
            <person name="Cui Y."/>
            <person name="Zhang H."/>
            <person name="O'Toole P.W."/>
        </authorList>
    </citation>
    <scope>NUCLEOTIDE SEQUENCE [LARGE SCALE GENOMIC DNA]</scope>
    <source>
        <strain evidence="4 5">DSM 19904</strain>
    </source>
</reference>
<evidence type="ECO:0000259" key="3">
    <source>
        <dbReference type="PROSITE" id="PS50893"/>
    </source>
</evidence>
<sequence>MTVLEVSHISKAFGSKRVLSDINLTFEDNKIYGLLGRNGAGKSTLLSIMTNRNFADSGQIKIDSEDVSDNDSKLGLMYLMSEVNLYANGWKLTQIIKDSESLYGGFDHELANRLIKEFGLDVNQKFGKLSTGYNSIFKLILALCLPVKFVLLDEPVLGLDANHRELFYSELIQSYADNPRTFIVSTHLIEEVANIISDVIVLDQGRVILNQPVEDVLAKTHSVVGPQKDVDQYTKGLNVIGHDTMGNIRADYVYGDLDDRVLPDTIQLSNFDLQKLFIFLTNQYEGSAQHEDQQGH</sequence>
<dbReference type="EMBL" id="AZEA01000003">
    <property type="protein sequence ID" value="KRK89202.1"/>
    <property type="molecule type" value="Genomic_DNA"/>
</dbReference>
<dbReference type="PANTHER" id="PTHR43158:SF5">
    <property type="entry name" value="ABC TRANSPORTER, ATP-BINDING PROTEIN"/>
    <property type="match status" value="1"/>
</dbReference>
<evidence type="ECO:0000256" key="2">
    <source>
        <dbReference type="ARBA" id="ARBA00022840"/>
    </source>
</evidence>
<dbReference type="Gene3D" id="3.40.50.300">
    <property type="entry name" value="P-loop containing nucleotide triphosphate hydrolases"/>
    <property type="match status" value="1"/>
</dbReference>
<dbReference type="Proteomes" id="UP000051581">
    <property type="component" value="Unassembled WGS sequence"/>
</dbReference>
<dbReference type="PROSITE" id="PS50893">
    <property type="entry name" value="ABC_TRANSPORTER_2"/>
    <property type="match status" value="1"/>
</dbReference>
<dbReference type="InterPro" id="IPR003593">
    <property type="entry name" value="AAA+_ATPase"/>
</dbReference>
<dbReference type="OrthoDB" id="9804819at2"/>
<accession>A0A0R1LA31</accession>
<proteinExistence type="predicted"/>
<comment type="caution">
    <text evidence="4">The sequence shown here is derived from an EMBL/GenBank/DDBJ whole genome shotgun (WGS) entry which is preliminary data.</text>
</comment>
<dbReference type="SUPFAM" id="SSF52540">
    <property type="entry name" value="P-loop containing nucleoside triphosphate hydrolases"/>
    <property type="match status" value="1"/>
</dbReference>
<dbReference type="InterPro" id="IPR027417">
    <property type="entry name" value="P-loop_NTPase"/>
</dbReference>
<dbReference type="PATRIC" id="fig|1423808.3.peg.1709"/>
<gene>
    <name evidence="4" type="ORF">FD17_GL001689</name>
</gene>
<keyword evidence="5" id="KW-1185">Reference proteome</keyword>
<protein>
    <submittedName>
        <fullName evidence="4">ABC transporter-like protein</fullName>
    </submittedName>
</protein>
<name>A0A0R1LA31_9LACO</name>
<dbReference type="SMART" id="SM00382">
    <property type="entry name" value="AAA"/>
    <property type="match status" value="1"/>
</dbReference>
<keyword evidence="1" id="KW-0547">Nucleotide-binding</keyword>
<feature type="domain" description="ABC transporter" evidence="3">
    <location>
        <begin position="4"/>
        <end position="229"/>
    </location>
</feature>
<keyword evidence="2" id="KW-0067">ATP-binding</keyword>
<dbReference type="AlphaFoldDB" id="A0A0R1LA31"/>
<evidence type="ECO:0000256" key="1">
    <source>
        <dbReference type="ARBA" id="ARBA00022741"/>
    </source>
</evidence>
<evidence type="ECO:0000313" key="5">
    <source>
        <dbReference type="Proteomes" id="UP000051581"/>
    </source>
</evidence>
<organism evidence="4 5">
    <name type="scientific">Lentilactobacillus sunkii DSM 19904</name>
    <dbReference type="NCBI Taxonomy" id="1423808"/>
    <lineage>
        <taxon>Bacteria</taxon>
        <taxon>Bacillati</taxon>
        <taxon>Bacillota</taxon>
        <taxon>Bacilli</taxon>
        <taxon>Lactobacillales</taxon>
        <taxon>Lactobacillaceae</taxon>
        <taxon>Lentilactobacillus</taxon>
    </lineage>
</organism>
<dbReference type="RefSeq" id="WP_057823830.1">
    <property type="nucleotide sequence ID" value="NZ_AZEA01000003.1"/>
</dbReference>
<dbReference type="GO" id="GO:0016887">
    <property type="term" value="F:ATP hydrolysis activity"/>
    <property type="evidence" value="ECO:0007669"/>
    <property type="project" value="InterPro"/>
</dbReference>
<dbReference type="PANTHER" id="PTHR43158">
    <property type="entry name" value="SKFA PEPTIDE EXPORT ATP-BINDING PROTEIN SKFE"/>
    <property type="match status" value="1"/>
</dbReference>
<dbReference type="GO" id="GO:0005524">
    <property type="term" value="F:ATP binding"/>
    <property type="evidence" value="ECO:0007669"/>
    <property type="project" value="UniProtKB-KW"/>
</dbReference>